<dbReference type="InterPro" id="IPR002481">
    <property type="entry name" value="FUR"/>
</dbReference>
<sequence>MIGVENIEYDTLLERFKKVLRDNALKYTKQREVLLKTLYNNSDHFTPEQLYLYIKDEHPELNLGIATVYRTLNLLEESGMVTSISFGAQGKKFELATKPHHDHMICRSCGRIIEFEDPTIEKRQMIIAKENGFRLTGHMMQLYGVCSACEDRKTKKEIKVY</sequence>
<dbReference type="SUPFAM" id="SSF46785">
    <property type="entry name" value="Winged helix' DNA-binding domain"/>
    <property type="match status" value="1"/>
</dbReference>
<dbReference type="Proteomes" id="UP000321812">
    <property type="component" value="Unassembled WGS sequence"/>
</dbReference>
<evidence type="ECO:0000256" key="12">
    <source>
        <dbReference type="ARBA" id="ARBA00023125"/>
    </source>
</evidence>
<keyword evidence="10 15" id="KW-0408">Iron</keyword>
<comment type="similarity">
    <text evidence="3">Belongs to the Fur family.</text>
</comment>
<feature type="binding site" evidence="15">
    <location>
        <position position="138"/>
    </location>
    <ligand>
        <name>Fe cation</name>
        <dbReference type="ChEBI" id="CHEBI:24875"/>
    </ligand>
</feature>
<keyword evidence="7" id="KW-0678">Repressor</keyword>
<keyword evidence="6" id="KW-0963">Cytoplasm</keyword>
<keyword evidence="12" id="KW-0238">DNA-binding</keyword>
<evidence type="ECO:0000256" key="4">
    <source>
        <dbReference type="ARBA" id="ARBA00011738"/>
    </source>
</evidence>
<feature type="binding site" evidence="14">
    <location>
        <position position="109"/>
    </location>
    <ligand>
        <name>Zn(2+)</name>
        <dbReference type="ChEBI" id="CHEBI:29105"/>
    </ligand>
</feature>
<evidence type="ECO:0000256" key="14">
    <source>
        <dbReference type="PIRSR" id="PIRSR602481-1"/>
    </source>
</evidence>
<dbReference type="GO" id="GO:0008270">
    <property type="term" value="F:zinc ion binding"/>
    <property type="evidence" value="ECO:0007669"/>
    <property type="project" value="TreeGrafter"/>
</dbReference>
<dbReference type="AlphaFoldDB" id="A0A562XDG4"/>
<evidence type="ECO:0000256" key="15">
    <source>
        <dbReference type="PIRSR" id="PIRSR602481-2"/>
    </source>
</evidence>
<dbReference type="PANTHER" id="PTHR33202:SF2">
    <property type="entry name" value="FERRIC UPTAKE REGULATION PROTEIN"/>
    <property type="match status" value="1"/>
</dbReference>
<keyword evidence="9 14" id="KW-0862">Zinc</keyword>
<dbReference type="GO" id="GO:0003700">
    <property type="term" value="F:DNA-binding transcription factor activity"/>
    <property type="evidence" value="ECO:0007669"/>
    <property type="project" value="InterPro"/>
</dbReference>
<evidence type="ECO:0000256" key="3">
    <source>
        <dbReference type="ARBA" id="ARBA00007957"/>
    </source>
</evidence>
<keyword evidence="11" id="KW-0805">Transcription regulation</keyword>
<evidence type="ECO:0000256" key="8">
    <source>
        <dbReference type="ARBA" id="ARBA00022723"/>
    </source>
</evidence>
<feature type="binding site" evidence="14">
    <location>
        <position position="106"/>
    </location>
    <ligand>
        <name>Zn(2+)</name>
        <dbReference type="ChEBI" id="CHEBI:29105"/>
    </ligand>
</feature>
<dbReference type="InterPro" id="IPR036390">
    <property type="entry name" value="WH_DNA-bd_sf"/>
</dbReference>
<dbReference type="GO" id="GO:1900705">
    <property type="term" value="P:negative regulation of siderophore biosynthetic process"/>
    <property type="evidence" value="ECO:0007669"/>
    <property type="project" value="TreeGrafter"/>
</dbReference>
<dbReference type="Gene3D" id="1.10.10.10">
    <property type="entry name" value="Winged helix-like DNA-binding domain superfamily/Winged helix DNA-binding domain"/>
    <property type="match status" value="1"/>
</dbReference>
<dbReference type="PANTHER" id="PTHR33202">
    <property type="entry name" value="ZINC UPTAKE REGULATION PROTEIN"/>
    <property type="match status" value="1"/>
</dbReference>
<comment type="cofactor">
    <cofactor evidence="14">
        <name>Zn(2+)</name>
        <dbReference type="ChEBI" id="CHEBI:29105"/>
    </cofactor>
    <text evidence="14">Binds 1 zinc ion per subunit.</text>
</comment>
<feature type="binding site" evidence="14">
    <location>
        <position position="146"/>
    </location>
    <ligand>
        <name>Zn(2+)</name>
        <dbReference type="ChEBI" id="CHEBI:29105"/>
    </ligand>
</feature>
<organism evidence="16 17">
    <name type="scientific">Campylobacter hyointestinalis</name>
    <dbReference type="NCBI Taxonomy" id="198"/>
    <lineage>
        <taxon>Bacteria</taxon>
        <taxon>Pseudomonadati</taxon>
        <taxon>Campylobacterota</taxon>
        <taxon>Epsilonproteobacteria</taxon>
        <taxon>Campylobacterales</taxon>
        <taxon>Campylobacteraceae</taxon>
        <taxon>Campylobacter</taxon>
    </lineage>
</organism>
<dbReference type="FunFam" id="3.30.1490.190:FF:000001">
    <property type="entry name" value="Ferric uptake regulation protein"/>
    <property type="match status" value="1"/>
</dbReference>
<dbReference type="GO" id="GO:0005829">
    <property type="term" value="C:cytosol"/>
    <property type="evidence" value="ECO:0007669"/>
    <property type="project" value="TreeGrafter"/>
</dbReference>
<evidence type="ECO:0000256" key="7">
    <source>
        <dbReference type="ARBA" id="ARBA00022491"/>
    </source>
</evidence>
<feature type="binding site" evidence="15">
    <location>
        <position position="102"/>
    </location>
    <ligand>
        <name>Fe cation</name>
        <dbReference type="ChEBI" id="CHEBI:24875"/>
    </ligand>
</feature>
<comment type="caution">
    <text evidence="16">The sequence shown here is derived from an EMBL/GenBank/DDBJ whole genome shotgun (WGS) entry which is preliminary data.</text>
</comment>
<dbReference type="InterPro" id="IPR043135">
    <property type="entry name" value="Fur_C"/>
</dbReference>
<feature type="binding site" evidence="15">
    <location>
        <position position="100"/>
    </location>
    <ligand>
        <name>Fe cation</name>
        <dbReference type="ChEBI" id="CHEBI:24875"/>
    </ligand>
</feature>
<feature type="binding site" evidence="15">
    <location>
        <position position="121"/>
    </location>
    <ligand>
        <name>Fe cation</name>
        <dbReference type="ChEBI" id="CHEBI:24875"/>
    </ligand>
</feature>
<dbReference type="GO" id="GO:0000976">
    <property type="term" value="F:transcription cis-regulatory region binding"/>
    <property type="evidence" value="ECO:0007669"/>
    <property type="project" value="TreeGrafter"/>
</dbReference>
<dbReference type="CDD" id="cd07153">
    <property type="entry name" value="Fur_like"/>
    <property type="match status" value="1"/>
</dbReference>
<evidence type="ECO:0000256" key="1">
    <source>
        <dbReference type="ARBA" id="ARBA00002997"/>
    </source>
</evidence>
<name>A0A562XDG4_CAMHY</name>
<evidence type="ECO:0000256" key="9">
    <source>
        <dbReference type="ARBA" id="ARBA00022833"/>
    </source>
</evidence>
<evidence type="ECO:0000256" key="2">
    <source>
        <dbReference type="ARBA" id="ARBA00004496"/>
    </source>
</evidence>
<dbReference type="GO" id="GO:0045892">
    <property type="term" value="P:negative regulation of DNA-templated transcription"/>
    <property type="evidence" value="ECO:0007669"/>
    <property type="project" value="TreeGrafter"/>
</dbReference>
<evidence type="ECO:0000256" key="10">
    <source>
        <dbReference type="ARBA" id="ARBA00023004"/>
    </source>
</evidence>
<evidence type="ECO:0000313" key="16">
    <source>
        <dbReference type="EMBL" id="TWO19663.1"/>
    </source>
</evidence>
<dbReference type="Gene3D" id="3.30.1490.190">
    <property type="match status" value="1"/>
</dbReference>
<evidence type="ECO:0000256" key="5">
    <source>
        <dbReference type="ARBA" id="ARBA00020910"/>
    </source>
</evidence>
<evidence type="ECO:0000256" key="13">
    <source>
        <dbReference type="ARBA" id="ARBA00023163"/>
    </source>
</evidence>
<keyword evidence="13" id="KW-0804">Transcription</keyword>
<dbReference type="Pfam" id="PF01475">
    <property type="entry name" value="FUR"/>
    <property type="match status" value="1"/>
</dbReference>
<evidence type="ECO:0000256" key="11">
    <source>
        <dbReference type="ARBA" id="ARBA00023015"/>
    </source>
</evidence>
<comment type="subcellular location">
    <subcellularLocation>
        <location evidence="2">Cytoplasm</location>
    </subcellularLocation>
</comment>
<comment type="subunit">
    <text evidence="4">Homodimer.</text>
</comment>
<comment type="function">
    <text evidence="1">Acts as a global negative controlling element, employing Fe(2+) as a cofactor to bind the operator of the repressed genes.</text>
</comment>
<reference evidence="16 17" key="1">
    <citation type="submission" date="2019-07" db="EMBL/GenBank/DDBJ databases">
        <title>Rapid identification of Enteric Bacteria from Whole Genome Sequences (WGS) using Average Nucleotide Identity (ANI).</title>
        <authorList>
            <person name="Lane C."/>
        </authorList>
    </citation>
    <scope>NUCLEOTIDE SEQUENCE [LARGE SCALE GENOMIC DNA]</scope>
    <source>
        <strain evidence="16 17">D2411</strain>
    </source>
</reference>
<dbReference type="InterPro" id="IPR036388">
    <property type="entry name" value="WH-like_DNA-bd_sf"/>
</dbReference>
<feature type="binding site" evidence="14">
    <location>
        <position position="149"/>
    </location>
    <ligand>
        <name>Zn(2+)</name>
        <dbReference type="ChEBI" id="CHEBI:29105"/>
    </ligand>
</feature>
<evidence type="ECO:0000313" key="17">
    <source>
        <dbReference type="Proteomes" id="UP000321812"/>
    </source>
</evidence>
<comment type="cofactor">
    <cofactor evidence="15">
        <name>Mn(2+)</name>
        <dbReference type="ChEBI" id="CHEBI:29035"/>
    </cofactor>
    <cofactor evidence="15">
        <name>Fe(2+)</name>
        <dbReference type="ChEBI" id="CHEBI:29033"/>
    </cofactor>
    <text evidence="15">Binds 1 Mn(2+) or Fe(2+) ion per subunit.</text>
</comment>
<keyword evidence="8 14" id="KW-0479">Metal-binding</keyword>
<proteinExistence type="inferred from homology"/>
<protein>
    <recommendedName>
        <fullName evidence="5">Ferric uptake regulation protein</fullName>
    </recommendedName>
</protein>
<evidence type="ECO:0000256" key="6">
    <source>
        <dbReference type="ARBA" id="ARBA00022490"/>
    </source>
</evidence>
<gene>
    <name evidence="16" type="ORF">YZ82_06110</name>
</gene>
<dbReference type="EMBL" id="VOAP01000016">
    <property type="protein sequence ID" value="TWO19663.1"/>
    <property type="molecule type" value="Genomic_DNA"/>
</dbReference>
<accession>A0A562XDG4</accession>